<reference evidence="5" key="1">
    <citation type="submission" date="2023-05" db="EMBL/GenBank/DDBJ databases">
        <authorList>
            <person name="Stuckert A."/>
        </authorList>
    </citation>
    <scope>NUCLEOTIDE SEQUENCE</scope>
</reference>
<dbReference type="InterPro" id="IPR013106">
    <property type="entry name" value="Ig_V-set"/>
</dbReference>
<evidence type="ECO:0000256" key="1">
    <source>
        <dbReference type="ARBA" id="ARBA00004370"/>
    </source>
</evidence>
<dbReference type="Gene3D" id="2.60.40.10">
    <property type="entry name" value="Immunoglobulins"/>
    <property type="match status" value="1"/>
</dbReference>
<feature type="domain" description="Ig-like" evidence="4">
    <location>
        <begin position="1"/>
        <end position="105"/>
    </location>
</feature>
<name>A0ABN9FF85_9NEOB</name>
<keyword evidence="6" id="KW-1185">Reference proteome</keyword>
<dbReference type="InterPro" id="IPR007110">
    <property type="entry name" value="Ig-like_dom"/>
</dbReference>
<keyword evidence="2" id="KW-0472">Membrane</keyword>
<evidence type="ECO:0000259" key="4">
    <source>
        <dbReference type="PROSITE" id="PS50835"/>
    </source>
</evidence>
<feature type="non-terminal residue" evidence="5">
    <location>
        <position position="1"/>
    </location>
</feature>
<organism evidence="5 6">
    <name type="scientific">Staurois parvus</name>
    <dbReference type="NCBI Taxonomy" id="386267"/>
    <lineage>
        <taxon>Eukaryota</taxon>
        <taxon>Metazoa</taxon>
        <taxon>Chordata</taxon>
        <taxon>Craniata</taxon>
        <taxon>Vertebrata</taxon>
        <taxon>Euteleostomi</taxon>
        <taxon>Amphibia</taxon>
        <taxon>Batrachia</taxon>
        <taxon>Anura</taxon>
        <taxon>Neobatrachia</taxon>
        <taxon>Ranoidea</taxon>
        <taxon>Ranidae</taxon>
        <taxon>Staurois</taxon>
    </lineage>
</organism>
<gene>
    <name evidence="5" type="ORF">SPARVUS_LOCUS11910978</name>
</gene>
<accession>A0ABN9FF85</accession>
<comment type="caution">
    <text evidence="5">The sequence shown here is derived from an EMBL/GenBank/DDBJ whole genome shotgun (WGS) entry which is preliminary data.</text>
</comment>
<dbReference type="Pfam" id="PF07686">
    <property type="entry name" value="V-set"/>
    <property type="match status" value="1"/>
</dbReference>
<dbReference type="PANTHER" id="PTHR24100:SF147">
    <property type="entry name" value="BUTYROPHILIN-LIKE 12"/>
    <property type="match status" value="1"/>
</dbReference>
<protein>
    <recommendedName>
        <fullName evidence="4">Ig-like domain-containing protein</fullName>
    </recommendedName>
</protein>
<sequence length="126" mass="13852">VVASLYGTVILGCSFPFIRGTEGLVVVWEKIGLDGKGFIAHKFKNDQDSPTDQNVSYTGRTELSKEFSNGAVNLTLREVTFNDEGTYYCRAANRRGHGDKKVNLTINHLNADDSTVTSFTLMGRSV</sequence>
<dbReference type="SUPFAM" id="SSF48726">
    <property type="entry name" value="Immunoglobulin"/>
    <property type="match status" value="1"/>
</dbReference>
<comment type="subcellular location">
    <subcellularLocation>
        <location evidence="1">Membrane</location>
    </subcellularLocation>
</comment>
<evidence type="ECO:0000313" key="5">
    <source>
        <dbReference type="EMBL" id="CAI9595617.1"/>
    </source>
</evidence>
<dbReference type="PROSITE" id="PS50835">
    <property type="entry name" value="IG_LIKE"/>
    <property type="match status" value="1"/>
</dbReference>
<dbReference type="InterPro" id="IPR003599">
    <property type="entry name" value="Ig_sub"/>
</dbReference>
<dbReference type="InterPro" id="IPR050504">
    <property type="entry name" value="IgSF_BTN/MOG"/>
</dbReference>
<dbReference type="SMART" id="SM00409">
    <property type="entry name" value="IG"/>
    <property type="match status" value="1"/>
</dbReference>
<evidence type="ECO:0000313" key="6">
    <source>
        <dbReference type="Proteomes" id="UP001162483"/>
    </source>
</evidence>
<evidence type="ECO:0000256" key="2">
    <source>
        <dbReference type="ARBA" id="ARBA00023136"/>
    </source>
</evidence>
<dbReference type="InterPro" id="IPR013783">
    <property type="entry name" value="Ig-like_fold"/>
</dbReference>
<dbReference type="EMBL" id="CATNWA010016815">
    <property type="protein sequence ID" value="CAI9595617.1"/>
    <property type="molecule type" value="Genomic_DNA"/>
</dbReference>
<proteinExistence type="predicted"/>
<dbReference type="Proteomes" id="UP001162483">
    <property type="component" value="Unassembled WGS sequence"/>
</dbReference>
<dbReference type="InterPro" id="IPR036179">
    <property type="entry name" value="Ig-like_dom_sf"/>
</dbReference>
<dbReference type="PANTHER" id="PTHR24100">
    <property type="entry name" value="BUTYROPHILIN"/>
    <property type="match status" value="1"/>
</dbReference>
<keyword evidence="3" id="KW-0393">Immunoglobulin domain</keyword>
<evidence type="ECO:0000256" key="3">
    <source>
        <dbReference type="ARBA" id="ARBA00023319"/>
    </source>
</evidence>